<dbReference type="PANTHER" id="PTHR43537:SF44">
    <property type="entry name" value="GNTR FAMILY REGULATORY PROTEIN"/>
    <property type="match status" value="1"/>
</dbReference>
<dbReference type="GO" id="GO:0003677">
    <property type="term" value="F:DNA binding"/>
    <property type="evidence" value="ECO:0007669"/>
    <property type="project" value="UniProtKB-KW"/>
</dbReference>
<evidence type="ECO:0000256" key="1">
    <source>
        <dbReference type="ARBA" id="ARBA00023015"/>
    </source>
</evidence>
<keyword evidence="2" id="KW-0238">DNA-binding</keyword>
<evidence type="ECO:0000256" key="2">
    <source>
        <dbReference type="ARBA" id="ARBA00023125"/>
    </source>
</evidence>
<dbReference type="Pfam" id="PF00392">
    <property type="entry name" value="GntR"/>
    <property type="match status" value="2"/>
</dbReference>
<feature type="domain" description="HTH gntR-type" evidence="4">
    <location>
        <begin position="5"/>
        <end position="73"/>
    </location>
</feature>
<accession>A0A926E279</accession>
<evidence type="ECO:0000313" key="6">
    <source>
        <dbReference type="Proteomes" id="UP000653127"/>
    </source>
</evidence>
<dbReference type="PANTHER" id="PTHR43537">
    <property type="entry name" value="TRANSCRIPTIONAL REGULATOR, GNTR FAMILY"/>
    <property type="match status" value="1"/>
</dbReference>
<keyword evidence="6" id="KW-1185">Reference proteome</keyword>
<evidence type="ECO:0000313" key="5">
    <source>
        <dbReference type="EMBL" id="MBC8547739.1"/>
    </source>
</evidence>
<comment type="caution">
    <text evidence="5">The sequence shown here is derived from an EMBL/GenBank/DDBJ whole genome shotgun (WGS) entry which is preliminary data.</text>
</comment>
<dbReference type="SUPFAM" id="SSF46785">
    <property type="entry name" value="Winged helix' DNA-binding domain"/>
    <property type="match status" value="2"/>
</dbReference>
<name>A0A926E279_9FIRM</name>
<dbReference type="SMART" id="SM00345">
    <property type="entry name" value="HTH_GNTR"/>
    <property type="match status" value="2"/>
</dbReference>
<protein>
    <submittedName>
        <fullName evidence="5">GntR family transcriptional regulator</fullName>
    </submittedName>
</protein>
<dbReference type="EMBL" id="JACRST010000035">
    <property type="protein sequence ID" value="MBC8547739.1"/>
    <property type="molecule type" value="Genomic_DNA"/>
</dbReference>
<dbReference type="AlphaFoldDB" id="A0A926E279"/>
<dbReference type="Proteomes" id="UP000653127">
    <property type="component" value="Unassembled WGS sequence"/>
</dbReference>
<evidence type="ECO:0000256" key="3">
    <source>
        <dbReference type="ARBA" id="ARBA00023163"/>
    </source>
</evidence>
<keyword evidence="1" id="KW-0805">Transcription regulation</keyword>
<dbReference type="InterPro" id="IPR036390">
    <property type="entry name" value="WH_DNA-bd_sf"/>
</dbReference>
<dbReference type="GO" id="GO:0003700">
    <property type="term" value="F:DNA-binding transcription factor activity"/>
    <property type="evidence" value="ECO:0007669"/>
    <property type="project" value="InterPro"/>
</dbReference>
<dbReference type="InterPro" id="IPR036388">
    <property type="entry name" value="WH-like_DNA-bd_sf"/>
</dbReference>
<feature type="domain" description="HTH gntR-type" evidence="4">
    <location>
        <begin position="252"/>
        <end position="320"/>
    </location>
</feature>
<dbReference type="RefSeq" id="WP_249283766.1">
    <property type="nucleotide sequence ID" value="NZ_JACRST010000035.1"/>
</dbReference>
<dbReference type="InterPro" id="IPR000524">
    <property type="entry name" value="Tscrpt_reg_HTH_GntR"/>
</dbReference>
<organism evidence="5 6">
    <name type="scientific">Ligaoa zhengdingensis</name>
    <dbReference type="NCBI Taxonomy" id="2763658"/>
    <lineage>
        <taxon>Bacteria</taxon>
        <taxon>Bacillati</taxon>
        <taxon>Bacillota</taxon>
        <taxon>Clostridia</taxon>
        <taxon>Eubacteriales</taxon>
        <taxon>Oscillospiraceae</taxon>
        <taxon>Ligaoa</taxon>
    </lineage>
</organism>
<evidence type="ECO:0000259" key="4">
    <source>
        <dbReference type="PROSITE" id="PS50949"/>
    </source>
</evidence>
<reference evidence="5" key="1">
    <citation type="submission" date="2020-08" db="EMBL/GenBank/DDBJ databases">
        <title>Genome public.</title>
        <authorList>
            <person name="Liu C."/>
            <person name="Sun Q."/>
        </authorList>
    </citation>
    <scope>NUCLEOTIDE SEQUENCE</scope>
    <source>
        <strain evidence="5">NSJ-31</strain>
    </source>
</reference>
<proteinExistence type="predicted"/>
<gene>
    <name evidence="5" type="ORF">H8711_12525</name>
</gene>
<sequence length="484" mass="53508">MGYQDTQFSYLYQNLKAQITSGYLRPGSRLLSTRQLCQVHQVGARTVSGVLAALKAEGYIDLYPRRAAVVRCWRAGPDPAAAALTVLAKRDSLIPLYQTMAVVLPSLLVFAAQGCALEELPHFGQPMRTDREEGDGWRTASSLCRGLLRRSGNPLFSSLYITFESNGHLAFFVEEQKTFTGLSFRNISPKADWMTAVLSGGDPLQKFQRLTATYRNLAAWVAESIKLLEIAFPGCPAQPEDVFLWNIAQGRNHCYNRIARDLMRKIRSRQYQPGAYLPYEAELAAQYGVSVSTVRSALALLGRLGFSKTLNAKGTIALLPEKPAALRALQAETDPRDLMLYLFSLQFMALVIRPAALLAAPRLSRADCKALEARFDLPGATPLTDVVTCLLDRLELGPLRAILTEAHNLSQWGYYLTFCSDIEATSINQASHSLLDLLQAGNIRGFADGLAGCYCRVLDLARQFTVERFHLAQARAVATPQLRL</sequence>
<dbReference type="PROSITE" id="PS50949">
    <property type="entry name" value="HTH_GNTR"/>
    <property type="match status" value="2"/>
</dbReference>
<dbReference type="Gene3D" id="1.10.10.10">
    <property type="entry name" value="Winged helix-like DNA-binding domain superfamily/Winged helix DNA-binding domain"/>
    <property type="match status" value="2"/>
</dbReference>
<keyword evidence="3" id="KW-0804">Transcription</keyword>
<dbReference type="CDD" id="cd07377">
    <property type="entry name" value="WHTH_GntR"/>
    <property type="match status" value="1"/>
</dbReference>